<comment type="caution">
    <text evidence="3">The sequence shown here is derived from an EMBL/GenBank/DDBJ whole genome shotgun (WGS) entry which is preliminary data.</text>
</comment>
<evidence type="ECO:0000313" key="4">
    <source>
        <dbReference type="Proteomes" id="UP000681075"/>
    </source>
</evidence>
<dbReference type="PANTHER" id="PTHR30388">
    <property type="entry name" value="ALDEHYDE OXIDOREDUCTASE MOLYBDENUM COFACTOR ASSEMBLY PROTEIN"/>
    <property type="match status" value="1"/>
</dbReference>
<dbReference type="Proteomes" id="UP000681075">
    <property type="component" value="Unassembled WGS sequence"/>
</dbReference>
<sequence>MAPEDPLEAALAWSEEGDGAAIATVIRTWGSSPRPVGSLLAVRGDGAFVGSVSGGCVEGATIEAARGAIEDGHTRDLKFGVADEDAWAVGLACGGEVRIHVLPLTAQRREMLRQAQEARREGLIARVNMQLADGDLTWTPTHTRSPSALADDELQFALTLAPPQRLLIVGAVHVAQALAPMAAQAGFAPTVIDARTAFADPARFPTIALDTRWPDAALADLKPDATTAIVVLTHDPKFDDPALNAALASPAFYVGALGSKRTHAKRVERLKAAGISDDDLARIRAPIGLAIGAMTPGEIAVSILAEIVRDARA</sequence>
<accession>A0A8S8XFC4</accession>
<dbReference type="InterPro" id="IPR003777">
    <property type="entry name" value="XdhC_CoxI"/>
</dbReference>
<dbReference type="EMBL" id="BOPV01000001">
    <property type="protein sequence ID" value="GIL41344.1"/>
    <property type="molecule type" value="Genomic_DNA"/>
</dbReference>
<gene>
    <name evidence="3" type="ORF">TMPK1_35810</name>
</gene>
<reference evidence="3" key="1">
    <citation type="submission" date="2021-02" db="EMBL/GenBank/DDBJ databases">
        <title>Genome sequence of Rhodospirillales sp. strain TMPK1 isolated from soil.</title>
        <authorList>
            <person name="Nakai R."/>
            <person name="Kusada H."/>
            <person name="Tamaki H."/>
        </authorList>
    </citation>
    <scope>NUCLEOTIDE SEQUENCE</scope>
    <source>
        <strain evidence="3">TMPK1</strain>
    </source>
</reference>
<organism evidence="3 4">
    <name type="scientific">Roseiterribacter gracilis</name>
    <dbReference type="NCBI Taxonomy" id="2812848"/>
    <lineage>
        <taxon>Bacteria</taxon>
        <taxon>Pseudomonadati</taxon>
        <taxon>Pseudomonadota</taxon>
        <taxon>Alphaproteobacteria</taxon>
        <taxon>Rhodospirillales</taxon>
        <taxon>Roseiterribacteraceae</taxon>
        <taxon>Roseiterribacter</taxon>
    </lineage>
</organism>
<dbReference type="PANTHER" id="PTHR30388:SF4">
    <property type="entry name" value="MOLYBDENUM COFACTOR INSERTION CHAPERONE PAOD"/>
    <property type="match status" value="1"/>
</dbReference>
<feature type="domain" description="XdhC- CoxI" evidence="1">
    <location>
        <begin position="13"/>
        <end position="79"/>
    </location>
</feature>
<proteinExistence type="predicted"/>
<dbReference type="Gene3D" id="3.40.50.720">
    <property type="entry name" value="NAD(P)-binding Rossmann-like Domain"/>
    <property type="match status" value="1"/>
</dbReference>
<evidence type="ECO:0000259" key="2">
    <source>
        <dbReference type="Pfam" id="PF13478"/>
    </source>
</evidence>
<feature type="domain" description="XdhC Rossmann" evidence="2">
    <location>
        <begin position="166"/>
        <end position="307"/>
    </location>
</feature>
<dbReference type="Pfam" id="PF13478">
    <property type="entry name" value="XdhC_C"/>
    <property type="match status" value="1"/>
</dbReference>
<dbReference type="InterPro" id="IPR027051">
    <property type="entry name" value="XdhC_Rossmann_dom"/>
</dbReference>
<name>A0A8S8XFC4_9PROT</name>
<dbReference type="InterPro" id="IPR052698">
    <property type="entry name" value="MoCofactor_Util/Proc"/>
</dbReference>
<dbReference type="Pfam" id="PF02625">
    <property type="entry name" value="XdhC_CoxI"/>
    <property type="match status" value="1"/>
</dbReference>
<keyword evidence="4" id="KW-1185">Reference proteome</keyword>
<protein>
    <submittedName>
        <fullName evidence="3">XdhC/CoxI family protein</fullName>
    </submittedName>
</protein>
<dbReference type="RefSeq" id="WP_420244791.1">
    <property type="nucleotide sequence ID" value="NZ_BOPV01000001.1"/>
</dbReference>
<evidence type="ECO:0000259" key="1">
    <source>
        <dbReference type="Pfam" id="PF02625"/>
    </source>
</evidence>
<evidence type="ECO:0000313" key="3">
    <source>
        <dbReference type="EMBL" id="GIL41344.1"/>
    </source>
</evidence>
<dbReference type="AlphaFoldDB" id="A0A8S8XFC4"/>